<dbReference type="InterPro" id="IPR032675">
    <property type="entry name" value="LRR_dom_sf"/>
</dbReference>
<sequence>MSFLPTINSIATMSLVSPMWRNLWKHLQVFDFTYSWPGNFKKFAFYVNAVLSLRKSRDIRKMHLFCDIDEDFEFNGNCVDMWIRAAIGPRLEELSLMICTYNGDQRFLLSPSLFLDCTNLVSLSLSGEIQMKVQHSSVHFPSLKSLTLDFDIVDSEVALLSGCPILERLDLHFGPTSLIEAPVPPSSKRLKFTYDNFAWTYLEIFPDAVIDERITLGILGNLQSMVESYLDIFS</sequence>
<dbReference type="Gene3D" id="3.80.10.10">
    <property type="entry name" value="Ribonuclease Inhibitor"/>
    <property type="match status" value="1"/>
</dbReference>
<dbReference type="PANTHER" id="PTHR31293">
    <property type="entry name" value="RNI-LIKE SUPERFAMILY PROTEIN"/>
    <property type="match status" value="1"/>
</dbReference>
<accession>A0A392MIC7</accession>
<evidence type="ECO:0000259" key="1">
    <source>
        <dbReference type="Pfam" id="PF24758"/>
    </source>
</evidence>
<reference evidence="2 3" key="1">
    <citation type="journal article" date="2018" name="Front. Plant Sci.">
        <title>Red Clover (Trifolium pratense) and Zigzag Clover (T. medium) - A Picture of Genomic Similarities and Differences.</title>
        <authorList>
            <person name="Dluhosova J."/>
            <person name="Istvanek J."/>
            <person name="Nedelnik J."/>
            <person name="Repkova J."/>
        </authorList>
    </citation>
    <scope>NUCLEOTIDE SEQUENCE [LARGE SCALE GENOMIC DNA]</scope>
    <source>
        <strain evidence="3">cv. 10/8</strain>
        <tissue evidence="2">Leaf</tissue>
    </source>
</reference>
<evidence type="ECO:0000313" key="3">
    <source>
        <dbReference type="Proteomes" id="UP000265520"/>
    </source>
</evidence>
<comment type="caution">
    <text evidence="2">The sequence shown here is derived from an EMBL/GenBank/DDBJ whole genome shotgun (WGS) entry which is preliminary data.</text>
</comment>
<dbReference type="AlphaFoldDB" id="A0A392MIC7"/>
<gene>
    <name evidence="2" type="ORF">A2U01_0008118</name>
</gene>
<name>A0A392MIC7_9FABA</name>
<organism evidence="2 3">
    <name type="scientific">Trifolium medium</name>
    <dbReference type="NCBI Taxonomy" id="97028"/>
    <lineage>
        <taxon>Eukaryota</taxon>
        <taxon>Viridiplantae</taxon>
        <taxon>Streptophyta</taxon>
        <taxon>Embryophyta</taxon>
        <taxon>Tracheophyta</taxon>
        <taxon>Spermatophyta</taxon>
        <taxon>Magnoliopsida</taxon>
        <taxon>eudicotyledons</taxon>
        <taxon>Gunneridae</taxon>
        <taxon>Pentapetalae</taxon>
        <taxon>rosids</taxon>
        <taxon>fabids</taxon>
        <taxon>Fabales</taxon>
        <taxon>Fabaceae</taxon>
        <taxon>Papilionoideae</taxon>
        <taxon>50 kb inversion clade</taxon>
        <taxon>NPAAA clade</taxon>
        <taxon>Hologalegina</taxon>
        <taxon>IRL clade</taxon>
        <taxon>Trifolieae</taxon>
        <taxon>Trifolium</taxon>
    </lineage>
</organism>
<keyword evidence="3" id="KW-1185">Reference proteome</keyword>
<dbReference type="SUPFAM" id="SSF52047">
    <property type="entry name" value="RNI-like"/>
    <property type="match status" value="1"/>
</dbReference>
<evidence type="ECO:0000313" key="2">
    <source>
        <dbReference type="EMBL" id="MCH87252.1"/>
    </source>
</evidence>
<dbReference type="Proteomes" id="UP000265520">
    <property type="component" value="Unassembled WGS sequence"/>
</dbReference>
<dbReference type="EMBL" id="LXQA010011832">
    <property type="protein sequence ID" value="MCH87252.1"/>
    <property type="molecule type" value="Genomic_DNA"/>
</dbReference>
<proteinExistence type="predicted"/>
<feature type="domain" description="F-box/LRR-repeat protein 15/At3g58940/PEG3-like LRR" evidence="1">
    <location>
        <begin position="79"/>
        <end position="172"/>
    </location>
</feature>
<dbReference type="PANTHER" id="PTHR31293:SF12">
    <property type="entry name" value="RNI-LIKE SUPERFAMILY PROTEIN"/>
    <property type="match status" value="1"/>
</dbReference>
<dbReference type="Pfam" id="PF24758">
    <property type="entry name" value="LRR_At5g56370"/>
    <property type="match status" value="1"/>
</dbReference>
<dbReference type="InterPro" id="IPR055294">
    <property type="entry name" value="FBL60-like"/>
</dbReference>
<protein>
    <submittedName>
        <fullName evidence="2">F-box/RNI/FBD-like domain protein</fullName>
    </submittedName>
</protein>
<dbReference type="InterPro" id="IPR055411">
    <property type="entry name" value="LRR_FXL15/At3g58940/PEG3-like"/>
</dbReference>
<feature type="non-terminal residue" evidence="2">
    <location>
        <position position="234"/>
    </location>
</feature>